<evidence type="ECO:0000256" key="5">
    <source>
        <dbReference type="ARBA" id="ARBA00022741"/>
    </source>
</evidence>
<dbReference type="AlphaFoldDB" id="A0A645AI33"/>
<dbReference type="GO" id="GO:0008360">
    <property type="term" value="P:regulation of cell shape"/>
    <property type="evidence" value="ECO:0007669"/>
    <property type="project" value="UniProtKB-KW"/>
</dbReference>
<dbReference type="PANTHER" id="PTHR23132:SF23">
    <property type="entry name" value="D-ALANINE--D-ALANINE LIGASE B"/>
    <property type="match status" value="1"/>
</dbReference>
<dbReference type="PANTHER" id="PTHR23132">
    <property type="entry name" value="D-ALANINE--D-ALANINE LIGASE"/>
    <property type="match status" value="1"/>
</dbReference>
<dbReference type="Gene3D" id="3.40.50.20">
    <property type="match status" value="1"/>
</dbReference>
<dbReference type="InterPro" id="IPR013815">
    <property type="entry name" value="ATP_grasp_subdomain_1"/>
</dbReference>
<dbReference type="GO" id="GO:0008716">
    <property type="term" value="F:D-alanine-D-alanine ligase activity"/>
    <property type="evidence" value="ECO:0007669"/>
    <property type="project" value="UniProtKB-EC"/>
</dbReference>
<dbReference type="PROSITE" id="PS50975">
    <property type="entry name" value="ATP_GRASP"/>
    <property type="match status" value="1"/>
</dbReference>
<dbReference type="InterPro" id="IPR011095">
    <property type="entry name" value="Dala_Dala_lig_C"/>
</dbReference>
<dbReference type="InterPro" id="IPR016185">
    <property type="entry name" value="PreATP-grasp_dom_sf"/>
</dbReference>
<name>A0A645AI33_9ZZZZ</name>
<organism evidence="11">
    <name type="scientific">bioreactor metagenome</name>
    <dbReference type="NCBI Taxonomy" id="1076179"/>
    <lineage>
        <taxon>unclassified sequences</taxon>
        <taxon>metagenomes</taxon>
        <taxon>ecological metagenomes</taxon>
    </lineage>
</organism>
<protein>
    <submittedName>
        <fullName evidence="11">D-alanine--D-alanine ligase</fullName>
        <ecNumber evidence="11">6.3.2.4</ecNumber>
    </submittedName>
</protein>
<dbReference type="InterPro" id="IPR011761">
    <property type="entry name" value="ATP-grasp"/>
</dbReference>
<dbReference type="InterPro" id="IPR000291">
    <property type="entry name" value="D-Ala_lig_Van_CS"/>
</dbReference>
<dbReference type="EC" id="6.3.2.4" evidence="11"/>
<keyword evidence="3" id="KW-0963">Cytoplasm</keyword>
<dbReference type="Pfam" id="PF07478">
    <property type="entry name" value="Dala_Dala_lig_C"/>
    <property type="match status" value="1"/>
</dbReference>
<evidence type="ECO:0000256" key="3">
    <source>
        <dbReference type="ARBA" id="ARBA00022490"/>
    </source>
</evidence>
<evidence type="ECO:0000256" key="4">
    <source>
        <dbReference type="ARBA" id="ARBA00022598"/>
    </source>
</evidence>
<dbReference type="GO" id="GO:0005737">
    <property type="term" value="C:cytoplasm"/>
    <property type="evidence" value="ECO:0007669"/>
    <property type="project" value="UniProtKB-SubCell"/>
</dbReference>
<dbReference type="SUPFAM" id="SSF56059">
    <property type="entry name" value="Glutathione synthetase ATP-binding domain-like"/>
    <property type="match status" value="1"/>
</dbReference>
<dbReference type="SUPFAM" id="SSF52440">
    <property type="entry name" value="PreATP-grasp domain"/>
    <property type="match status" value="1"/>
</dbReference>
<keyword evidence="9" id="KW-0961">Cell wall biogenesis/degradation</keyword>
<comment type="subcellular location">
    <subcellularLocation>
        <location evidence="1">Cytoplasm</location>
    </subcellularLocation>
</comment>
<keyword evidence="4 11" id="KW-0436">Ligase</keyword>
<keyword evidence="7" id="KW-0133">Cell shape</keyword>
<dbReference type="GO" id="GO:0009252">
    <property type="term" value="P:peptidoglycan biosynthetic process"/>
    <property type="evidence" value="ECO:0007669"/>
    <property type="project" value="UniProtKB-KW"/>
</dbReference>
<dbReference type="GO" id="GO:0005524">
    <property type="term" value="F:ATP binding"/>
    <property type="evidence" value="ECO:0007669"/>
    <property type="project" value="UniProtKB-KW"/>
</dbReference>
<dbReference type="GO" id="GO:0046872">
    <property type="term" value="F:metal ion binding"/>
    <property type="evidence" value="ECO:0007669"/>
    <property type="project" value="InterPro"/>
</dbReference>
<dbReference type="EMBL" id="VSSQ01014065">
    <property type="protein sequence ID" value="MPM52865.1"/>
    <property type="molecule type" value="Genomic_DNA"/>
</dbReference>
<proteinExistence type="inferred from homology"/>
<evidence type="ECO:0000256" key="7">
    <source>
        <dbReference type="ARBA" id="ARBA00022960"/>
    </source>
</evidence>
<evidence type="ECO:0000256" key="2">
    <source>
        <dbReference type="ARBA" id="ARBA00010871"/>
    </source>
</evidence>
<keyword evidence="5" id="KW-0547">Nucleotide-binding</keyword>
<comment type="caution">
    <text evidence="11">The sequence shown here is derived from an EMBL/GenBank/DDBJ whole genome shotgun (WGS) entry which is preliminary data.</text>
</comment>
<reference evidence="11" key="1">
    <citation type="submission" date="2019-08" db="EMBL/GenBank/DDBJ databases">
        <authorList>
            <person name="Kucharzyk K."/>
            <person name="Murdoch R.W."/>
            <person name="Higgins S."/>
            <person name="Loffler F."/>
        </authorList>
    </citation>
    <scope>NUCLEOTIDE SEQUENCE</scope>
</reference>
<dbReference type="Gene3D" id="3.30.470.20">
    <property type="entry name" value="ATP-grasp fold, B domain"/>
    <property type="match status" value="1"/>
</dbReference>
<evidence type="ECO:0000256" key="9">
    <source>
        <dbReference type="ARBA" id="ARBA00023316"/>
    </source>
</evidence>
<evidence type="ECO:0000259" key="10">
    <source>
        <dbReference type="PROSITE" id="PS50975"/>
    </source>
</evidence>
<evidence type="ECO:0000256" key="6">
    <source>
        <dbReference type="ARBA" id="ARBA00022840"/>
    </source>
</evidence>
<feature type="domain" description="ATP-grasp" evidence="10">
    <location>
        <begin position="124"/>
        <end position="333"/>
    </location>
</feature>
<evidence type="ECO:0000313" key="11">
    <source>
        <dbReference type="EMBL" id="MPM52865.1"/>
    </source>
</evidence>
<keyword evidence="8" id="KW-0573">Peptidoglycan synthesis</keyword>
<evidence type="ECO:0000256" key="1">
    <source>
        <dbReference type="ARBA" id="ARBA00004496"/>
    </source>
</evidence>
<comment type="similarity">
    <text evidence="2">Belongs to the D-alanine--D-alanine ligase family.</text>
</comment>
<gene>
    <name evidence="11" type="primary">ddl_34</name>
    <name evidence="11" type="ORF">SDC9_99629</name>
</gene>
<sequence length="343" mass="38291">MENQSEEVPLGPIQVGVVYNLKHAEQSRSAAPDDQAEYDSMDTVLAIEQALQRQGCRTILLEADEELPEKLRRNRPDFVFNIAEGRGGRAREAQVPALLSLFDIPYTGSDETTLCIALDKALTKRLLATYRIPTPRYRVYEPGARIRTAGLRFPVIVKPNAEGSSKGIADVCIAENAAELKSLVEQNLSLYGGSVLVEEYIHGREFTVGLLGNGERVTVFPPMEILYHDSPIAGYHVYNYTVKQEYTKYVSYRCPAELSSKLEREITELSKKIFLALGCRDFARVDFRLDESGKLYFIEINPLPGLAPHYSDYPMLAEFCGMEYDDLVGSVFRAGAARSGVCL</sequence>
<dbReference type="PROSITE" id="PS00844">
    <property type="entry name" value="DALA_DALA_LIGASE_2"/>
    <property type="match status" value="1"/>
</dbReference>
<evidence type="ECO:0000256" key="8">
    <source>
        <dbReference type="ARBA" id="ARBA00022984"/>
    </source>
</evidence>
<dbReference type="Gene3D" id="3.30.1490.20">
    <property type="entry name" value="ATP-grasp fold, A domain"/>
    <property type="match status" value="1"/>
</dbReference>
<dbReference type="GO" id="GO:0071555">
    <property type="term" value="P:cell wall organization"/>
    <property type="evidence" value="ECO:0007669"/>
    <property type="project" value="UniProtKB-KW"/>
</dbReference>
<keyword evidence="6" id="KW-0067">ATP-binding</keyword>
<accession>A0A645AI33</accession>